<dbReference type="PROSITE" id="PS52039">
    <property type="entry name" value="TOPO_IA_2"/>
    <property type="match status" value="1"/>
</dbReference>
<dbReference type="Proteomes" id="UP000001551">
    <property type="component" value="Chromosome"/>
</dbReference>
<dbReference type="RefSeq" id="WP_013484280.1">
    <property type="nucleotide sequence ID" value="NC_014828.1"/>
</dbReference>
<dbReference type="PROSITE" id="PS00396">
    <property type="entry name" value="TOPO_IA_1"/>
    <property type="match status" value="1"/>
</dbReference>
<feature type="site" description="Interaction with DNA" evidence="10">
    <location>
        <position position="504"/>
    </location>
</feature>
<feature type="site" description="Interaction with DNA" evidence="10">
    <location>
        <position position="147"/>
    </location>
</feature>
<dbReference type="InterPro" id="IPR023405">
    <property type="entry name" value="Topo_IA_core_domain"/>
</dbReference>
<dbReference type="EMBL" id="CP002400">
    <property type="protein sequence ID" value="ADU25899.1"/>
    <property type="molecule type" value="Genomic_DNA"/>
</dbReference>
<dbReference type="Gene3D" id="3.40.50.140">
    <property type="match status" value="1"/>
</dbReference>
<dbReference type="CDD" id="cd03363">
    <property type="entry name" value="TOPRIM_TopoIA_TopoI"/>
    <property type="match status" value="1"/>
</dbReference>
<dbReference type="Gene3D" id="3.30.65.10">
    <property type="entry name" value="Bacterial Topoisomerase I, domain 1"/>
    <property type="match status" value="1"/>
</dbReference>
<dbReference type="AlphaFoldDB" id="E6U7W7"/>
<feature type="site" description="Interaction with DNA" evidence="10">
    <location>
        <position position="154"/>
    </location>
</feature>
<evidence type="ECO:0000256" key="2">
    <source>
        <dbReference type="ARBA" id="ARBA00009446"/>
    </source>
</evidence>
<feature type="domain" description="Topo IA-type catalytic" evidence="12">
    <location>
        <begin position="128"/>
        <end position="572"/>
    </location>
</feature>
<accession>E6U7W7</accession>
<dbReference type="PRINTS" id="PR00417">
    <property type="entry name" value="PRTPISMRASEI"/>
</dbReference>
<dbReference type="PANTHER" id="PTHR42785">
    <property type="entry name" value="DNA TOPOISOMERASE, TYPE IA, CORE"/>
    <property type="match status" value="1"/>
</dbReference>
<dbReference type="eggNOG" id="COG0550">
    <property type="taxonomic scope" value="Bacteria"/>
</dbReference>
<dbReference type="STRING" id="663278.Ethha_0313"/>
<proteinExistence type="inferred from homology"/>
<dbReference type="InterPro" id="IPR006171">
    <property type="entry name" value="TOPRIM_dom"/>
</dbReference>
<evidence type="ECO:0000259" key="11">
    <source>
        <dbReference type="PROSITE" id="PS50880"/>
    </source>
</evidence>
<organism evidence="13 14">
    <name type="scientific">Ethanoligenens harbinense (strain DSM 18485 / JCM 12961 / CGMCC 1.5033 / YUAN-3)</name>
    <dbReference type="NCBI Taxonomy" id="663278"/>
    <lineage>
        <taxon>Bacteria</taxon>
        <taxon>Bacillati</taxon>
        <taxon>Bacillota</taxon>
        <taxon>Clostridia</taxon>
        <taxon>Eubacteriales</taxon>
        <taxon>Oscillospiraceae</taxon>
        <taxon>Ethanoligenens</taxon>
    </lineage>
</organism>
<dbReference type="InterPro" id="IPR003602">
    <property type="entry name" value="Topo_IA_DNA-bd_dom"/>
</dbReference>
<dbReference type="InterPro" id="IPR028612">
    <property type="entry name" value="Topoisom_1_IA"/>
</dbReference>
<evidence type="ECO:0000256" key="10">
    <source>
        <dbReference type="HAMAP-Rule" id="MF_00952"/>
    </source>
</evidence>
<dbReference type="InterPro" id="IPR034149">
    <property type="entry name" value="TOPRIM_TopoI"/>
</dbReference>
<name>E6U7W7_ETHHY</name>
<reference evidence="13 14" key="1">
    <citation type="submission" date="2010-12" db="EMBL/GenBank/DDBJ databases">
        <title>Complete sequence of Ethanoligenens harbinense YUAN-3.</title>
        <authorList>
            <person name="Lucas S."/>
            <person name="Copeland A."/>
            <person name="Lapidus A."/>
            <person name="Cheng J.-F."/>
            <person name="Bruce D."/>
            <person name="Goodwin L."/>
            <person name="Pitluck S."/>
            <person name="Chertkov O."/>
            <person name="Misra M."/>
            <person name="Detter J.C."/>
            <person name="Han C."/>
            <person name="Tapia R."/>
            <person name="Land M."/>
            <person name="Hauser L."/>
            <person name="Jeffries C."/>
            <person name="Kyrpides N."/>
            <person name="Ivanova N."/>
            <person name="Mikhailova N."/>
            <person name="Wang A."/>
            <person name="Mouttaki H."/>
            <person name="He Z."/>
            <person name="Zhou J."/>
            <person name="Hemme C.L."/>
            <person name="Woyke T."/>
        </authorList>
    </citation>
    <scope>NUCLEOTIDE SEQUENCE [LARGE SCALE GENOMIC DNA]</scope>
    <source>
        <strain evidence="14">DSM 18485 / JCM 12961 / CGMCC 1.5033 / YUAN-3</strain>
    </source>
</reference>
<feature type="region of interest" description="Interaction with DNA" evidence="10">
    <location>
        <begin position="162"/>
        <end position="167"/>
    </location>
</feature>
<dbReference type="SMART" id="SM00437">
    <property type="entry name" value="TOP1Ac"/>
    <property type="match status" value="1"/>
</dbReference>
<dbReference type="Gene3D" id="2.70.20.10">
    <property type="entry name" value="Topoisomerase I, domain 3"/>
    <property type="match status" value="1"/>
</dbReference>
<dbReference type="EC" id="5.6.2.1" evidence="10"/>
<feature type="site" description="Interaction with DNA" evidence="10">
    <location>
        <position position="142"/>
    </location>
</feature>
<dbReference type="Pfam" id="PF01751">
    <property type="entry name" value="Toprim"/>
    <property type="match status" value="1"/>
</dbReference>
<dbReference type="InterPro" id="IPR005733">
    <property type="entry name" value="TopoI_bac-type"/>
</dbReference>
<keyword evidence="7 10" id="KW-0799">Topoisomerase</keyword>
<evidence type="ECO:0000256" key="9">
    <source>
        <dbReference type="ARBA" id="ARBA00023235"/>
    </source>
</evidence>
<dbReference type="HAMAP" id="MF_00952">
    <property type="entry name" value="Topoisom_1_prok"/>
    <property type="match status" value="1"/>
</dbReference>
<dbReference type="InterPro" id="IPR000380">
    <property type="entry name" value="Topo_IA"/>
</dbReference>
<dbReference type="HOGENOM" id="CLU_002929_4_3_9"/>
<dbReference type="SUPFAM" id="SSF57783">
    <property type="entry name" value="Zinc beta-ribbon"/>
    <property type="match status" value="1"/>
</dbReference>
<dbReference type="InterPro" id="IPR013825">
    <property type="entry name" value="Topo_IA_cen_sub2"/>
</dbReference>
<keyword evidence="4" id="KW-0863">Zinc-finger</keyword>
<comment type="function">
    <text evidence="10">Releases the supercoiling and torsional tension of DNA, which is introduced during the DNA replication and transcription, by transiently cleaving and rejoining one strand of the DNA duplex. Introduces a single-strand break via transesterification at a target site in duplex DNA. The scissile phosphodiester is attacked by the catalytic tyrosine of the enzyme, resulting in the formation of a DNA-(5'-phosphotyrosyl)-enzyme intermediate and the expulsion of a 3'-OH DNA strand. The free DNA strand then undergoes passage around the unbroken strand, thus removing DNA supercoils. Finally, in the religation step, the DNA 3'-OH attacks the covalent intermediate to expel the active-site tyrosine and restore the DNA phosphodiester backbone.</text>
</comment>
<evidence type="ECO:0000256" key="3">
    <source>
        <dbReference type="ARBA" id="ARBA00022723"/>
    </source>
</evidence>
<dbReference type="GO" id="GO:0006265">
    <property type="term" value="P:DNA topological change"/>
    <property type="evidence" value="ECO:0007669"/>
    <property type="project" value="UniProtKB-UniRule"/>
</dbReference>
<evidence type="ECO:0000256" key="1">
    <source>
        <dbReference type="ARBA" id="ARBA00000213"/>
    </source>
</evidence>
<gene>
    <name evidence="10" type="primary">topA</name>
    <name evidence="13" type="ordered locus">Ethha_0313</name>
</gene>
<evidence type="ECO:0000256" key="8">
    <source>
        <dbReference type="ARBA" id="ARBA00023125"/>
    </source>
</evidence>
<dbReference type="GO" id="GO:0005694">
    <property type="term" value="C:chromosome"/>
    <property type="evidence" value="ECO:0007669"/>
    <property type="project" value="InterPro"/>
</dbReference>
<dbReference type="InterPro" id="IPR013824">
    <property type="entry name" value="Topo_IA_cen_sub1"/>
</dbReference>
<dbReference type="CDD" id="cd00186">
    <property type="entry name" value="TOP1Ac"/>
    <property type="match status" value="1"/>
</dbReference>
<comment type="catalytic activity">
    <reaction evidence="1 10">
        <text>ATP-independent breakage of single-stranded DNA, followed by passage and rejoining.</text>
        <dbReference type="EC" id="5.6.2.1"/>
    </reaction>
</comment>
<protein>
    <recommendedName>
        <fullName evidence="10">DNA topoisomerase 1</fullName>
        <ecNumber evidence="10">5.6.2.1</ecNumber>
    </recommendedName>
    <alternativeName>
        <fullName evidence="10">DNA topoisomerase I</fullName>
    </alternativeName>
</protein>
<evidence type="ECO:0000256" key="4">
    <source>
        <dbReference type="ARBA" id="ARBA00022771"/>
    </source>
</evidence>
<evidence type="ECO:0000256" key="6">
    <source>
        <dbReference type="ARBA" id="ARBA00022842"/>
    </source>
</evidence>
<dbReference type="Pfam" id="PF01131">
    <property type="entry name" value="Topoisom_bac"/>
    <property type="match status" value="1"/>
</dbReference>
<feature type="site" description="Interaction with DNA" evidence="10">
    <location>
        <position position="139"/>
    </location>
</feature>
<feature type="site" description="Interaction with DNA" evidence="10">
    <location>
        <position position="315"/>
    </location>
</feature>
<keyword evidence="5" id="KW-0862">Zinc</keyword>
<dbReference type="Pfam" id="PF01396">
    <property type="entry name" value="Zn_ribbon_Top1"/>
    <property type="match status" value="3"/>
</dbReference>
<dbReference type="PROSITE" id="PS50880">
    <property type="entry name" value="TOPRIM"/>
    <property type="match status" value="1"/>
</dbReference>
<keyword evidence="3" id="KW-0479">Metal-binding</keyword>
<dbReference type="GO" id="GO:0003917">
    <property type="term" value="F:DNA topoisomerase type I (single strand cut, ATP-independent) activity"/>
    <property type="evidence" value="ECO:0007669"/>
    <property type="project" value="UniProtKB-UniRule"/>
</dbReference>
<dbReference type="GO" id="GO:0008270">
    <property type="term" value="F:zinc ion binding"/>
    <property type="evidence" value="ECO:0007669"/>
    <property type="project" value="UniProtKB-KW"/>
</dbReference>
<dbReference type="InterPro" id="IPR013497">
    <property type="entry name" value="Topo_IA_cen"/>
</dbReference>
<dbReference type="NCBIfam" id="TIGR01051">
    <property type="entry name" value="topA_bact"/>
    <property type="match status" value="1"/>
</dbReference>
<dbReference type="KEGG" id="eha:Ethha_0313"/>
<dbReference type="Gene3D" id="1.10.290.10">
    <property type="entry name" value="Topoisomerase I, domain 4"/>
    <property type="match status" value="1"/>
</dbReference>
<feature type="site" description="Interaction with DNA" evidence="10">
    <location>
        <position position="32"/>
    </location>
</feature>
<keyword evidence="8 10" id="KW-0238">DNA-binding</keyword>
<dbReference type="InterPro" id="IPR023406">
    <property type="entry name" value="Topo_IA_AS"/>
</dbReference>
<feature type="site" description="Interaction with DNA" evidence="10">
    <location>
        <position position="138"/>
    </location>
</feature>
<dbReference type="PANTHER" id="PTHR42785:SF1">
    <property type="entry name" value="DNA TOPOISOMERASE"/>
    <property type="match status" value="1"/>
</dbReference>
<evidence type="ECO:0000256" key="7">
    <source>
        <dbReference type="ARBA" id="ARBA00023029"/>
    </source>
</evidence>
<dbReference type="InterPro" id="IPR003601">
    <property type="entry name" value="Topo_IA_2"/>
</dbReference>
<comment type="similarity">
    <text evidence="2 10">Belongs to the type IA topoisomerase family.</text>
</comment>
<sequence length="705" mass="78709">MSNLVIVESPAKAHTIKKYLGRGYTVVASMGHVRDLPKSRMGVDIENSFTPKYIPIRGKAPLIKSLKKEARNSTKIFLATDPDREGEAISWHLANLLGLDEKTALRVTFNEITKTAVKDGIKNPRSIDLDLVNAYQARRILDRIVGYQLSPFLWKKIRPGLSAGRVQSVAVRLIVDREDEIRAFVPEEYWTIDASELLAPGSKKPFPAHFHGGLDGKKVEIKSKEEADAILRALGATETPEGIQVSGEVPFVVRTVKKSERKKSPAPPFTTSTLQQEASRRLGFQARRTMRAAQELYEGVDVKGYGAIGLITYMRTDSLRIAAEAQQAALAYVGETFGREYLPEKPRFYKSRANAQDAHEAIRPTMPELSPDQVKESLTADQYKLYKLIWERFIASQMANKVLDTVGVDITAGDCLFKASGNTVKFKGFSIVYEMTTDENKESGKPLPVLNEGDELQVQKLDGNQHFTQPPPRYTEASLIKTLEENGIGRPSTYATTITTILARLYVERDGKQLVPTPLGEVTTKLMREHFADIVDVEFTAKMENDLDKVETGEENWVQMLTDFYGGFDHTLKKAEEELGDVHMKVPDEETDIVCELCGRKMVIKNGRYGKFLACPGYPECKNTKPIVQETGAFCPLCGGRVLAKKSKSGKKYFGCEHNPTCGFMTWDTPLEEKCPQCGGSLFKKRGGQVYCAKEGCGYTREEKK</sequence>
<evidence type="ECO:0000313" key="13">
    <source>
        <dbReference type="EMBL" id="ADU25899.1"/>
    </source>
</evidence>
<evidence type="ECO:0000259" key="12">
    <source>
        <dbReference type="PROSITE" id="PS52039"/>
    </source>
</evidence>
<dbReference type="SUPFAM" id="SSF56712">
    <property type="entry name" value="Prokaryotic type I DNA topoisomerase"/>
    <property type="match status" value="1"/>
</dbReference>
<keyword evidence="9 10" id="KW-0413">Isomerase</keyword>
<dbReference type="InterPro" id="IPR013498">
    <property type="entry name" value="Topo_IA_Znf"/>
</dbReference>
<evidence type="ECO:0000256" key="5">
    <source>
        <dbReference type="ARBA" id="ARBA00022833"/>
    </source>
</evidence>
<feature type="domain" description="Toprim" evidence="11">
    <location>
        <begin position="2"/>
        <end position="112"/>
    </location>
</feature>
<keyword evidence="6" id="KW-0460">Magnesium</keyword>
<dbReference type="SMART" id="SM00436">
    <property type="entry name" value="TOP1Bc"/>
    <property type="match status" value="1"/>
</dbReference>
<comment type="subunit">
    <text evidence="10">Monomer.</text>
</comment>
<keyword evidence="14" id="KW-1185">Reference proteome</keyword>
<feature type="active site" description="O-(5'-phospho-DNA)-tyrosine intermediate" evidence="10">
    <location>
        <position position="313"/>
    </location>
</feature>
<dbReference type="InterPro" id="IPR013826">
    <property type="entry name" value="Topo_IA_cen_sub3"/>
</dbReference>
<dbReference type="SMART" id="SM00493">
    <property type="entry name" value="TOPRIM"/>
    <property type="match status" value="1"/>
</dbReference>
<evidence type="ECO:0000313" key="14">
    <source>
        <dbReference type="Proteomes" id="UP000001551"/>
    </source>
</evidence>
<dbReference type="GO" id="GO:0003677">
    <property type="term" value="F:DNA binding"/>
    <property type="evidence" value="ECO:0007669"/>
    <property type="project" value="UniProtKB-KW"/>
</dbReference>
<dbReference type="Gene3D" id="1.10.460.10">
    <property type="entry name" value="Topoisomerase I, domain 2"/>
    <property type="match status" value="1"/>
</dbReference>